<feature type="non-terminal residue" evidence="1">
    <location>
        <position position="306"/>
    </location>
</feature>
<evidence type="ECO:0000313" key="2">
    <source>
        <dbReference type="Proteomes" id="UP001203338"/>
    </source>
</evidence>
<sequence>MQEAVFEFLTIPKLKKIILENNLRPFDERSVAYGNLVIEGHDDFFGLLINNMSCSDSVIDMFLKIPETFRPYLLWWLTKQEKFKIVNQILSEHTEYKSFLHVIDESSGNSCLHEALRGAGFYEFRTLVETAELHSLFGKKNLEGKLPHDFYNIVLFDAYCSNLLMPLDVVCFLLKVRSPVEVQELLERLLVYFDGKGITPLIHIVAYALQNGLTLGCCSSIYQDSRYRTDHFLQLERAYPLLSACLPVAVENYKALADQLIKSDLPSQTIICILVALPEPYSQKIMAEILQSRRGHSFVKGLLNTG</sequence>
<reference evidence="1 2" key="1">
    <citation type="submission" date="2022-05" db="EMBL/GenBank/DDBJ databases">
        <authorList>
            <person name="Park J.-S."/>
        </authorList>
    </citation>
    <scope>NUCLEOTIDE SEQUENCE [LARGE SCALE GENOMIC DNA]</scope>
    <source>
        <strain evidence="1 2">2012CJ34-2</strain>
    </source>
</reference>
<protein>
    <submittedName>
        <fullName evidence="1">Uncharacterized protein</fullName>
    </submittedName>
</protein>
<evidence type="ECO:0000313" key="1">
    <source>
        <dbReference type="EMBL" id="MCL6272286.1"/>
    </source>
</evidence>
<name>A0ABT0PM01_9GAMM</name>
<comment type="caution">
    <text evidence="1">The sequence shown here is derived from an EMBL/GenBank/DDBJ whole genome shotgun (WGS) entry which is preliminary data.</text>
</comment>
<dbReference type="EMBL" id="JAMFLX010000097">
    <property type="protein sequence ID" value="MCL6272286.1"/>
    <property type="molecule type" value="Genomic_DNA"/>
</dbReference>
<dbReference type="RefSeq" id="WP_249701979.1">
    <property type="nucleotide sequence ID" value="NZ_JAMFLX010000097.1"/>
</dbReference>
<proteinExistence type="predicted"/>
<accession>A0ABT0PM01</accession>
<gene>
    <name evidence="1" type="ORF">M3P05_20430</name>
</gene>
<keyword evidence="2" id="KW-1185">Reference proteome</keyword>
<organism evidence="1 2">
    <name type="scientific">Parendozoicomonas callyspongiae</name>
    <dbReference type="NCBI Taxonomy" id="2942213"/>
    <lineage>
        <taxon>Bacteria</taxon>
        <taxon>Pseudomonadati</taxon>
        <taxon>Pseudomonadota</taxon>
        <taxon>Gammaproteobacteria</taxon>
        <taxon>Oceanospirillales</taxon>
        <taxon>Endozoicomonadaceae</taxon>
        <taxon>Parendozoicomonas</taxon>
    </lineage>
</organism>
<dbReference type="Proteomes" id="UP001203338">
    <property type="component" value="Unassembled WGS sequence"/>
</dbReference>